<dbReference type="NCBIfam" id="NF011443">
    <property type="entry name" value="PRK14869.1-5"/>
    <property type="match status" value="1"/>
</dbReference>
<dbReference type="Gene3D" id="3.90.1640.10">
    <property type="entry name" value="inorganic pyrophosphatase (n-terminal core)"/>
    <property type="match status" value="2"/>
</dbReference>
<dbReference type="Proteomes" id="UP000000378">
    <property type="component" value="Chromosome"/>
</dbReference>
<dbReference type="CDD" id="cd04597">
    <property type="entry name" value="CBS_pair_inorgPPase"/>
    <property type="match status" value="1"/>
</dbReference>
<dbReference type="OrthoDB" id="9766150at2"/>
<evidence type="ECO:0000313" key="11">
    <source>
        <dbReference type="Proteomes" id="UP000000378"/>
    </source>
</evidence>
<reference evidence="11" key="1">
    <citation type="journal article" date="2010" name="Stand. Genomic Sci.">
        <title>Complete genome sequence of Syntrophothermus lipocalidus type strain (TGB-C1T).</title>
        <authorList>
            <consortium name="US DOE Joint Genome Institute (JGI-PGF)"/>
            <person name="Djao O."/>
            <person name="Zhang X."/>
            <person name="Lucas S."/>
            <person name="Lapidus A."/>
            <person name="Glavina Del Rio T."/>
            <person name="Nolan M."/>
            <person name="Tice H."/>
            <person name="Cheng J."/>
            <person name="Han C."/>
            <person name="Tapia R."/>
            <person name="Goodwin L."/>
            <person name="Pitluck S."/>
            <person name="Liolios K."/>
            <person name="Ivanova N."/>
            <person name="Mavromatis K."/>
            <person name="Mikhailova N."/>
            <person name="Ovchinnikova G."/>
            <person name="Pati A."/>
            <person name="Brambilla E."/>
            <person name="Chen A."/>
            <person name="Palaniappan K."/>
            <person name="Land M."/>
            <person name="Hauser L."/>
            <person name="Chang Y."/>
            <person name="Jeffries C."/>
            <person name="Rohde M."/>
            <person name="Sikorski J."/>
            <person name="Spring S."/>
            <person name="Goker M."/>
            <person name="Detter J."/>
            <person name="Woyke T."/>
            <person name="Bristow J."/>
            <person name="Eisen J."/>
            <person name="Markowitz V."/>
            <person name="Hugenholtz P."/>
            <person name="Kyrpides N."/>
            <person name="Klenk H."/>
        </authorList>
    </citation>
    <scope>NUCLEOTIDE SEQUENCE [LARGE SCALE GENOMIC DNA]</scope>
    <source>
        <strain evidence="11">DSM 12680 / TGB-C1</strain>
    </source>
</reference>
<dbReference type="PROSITE" id="PS51371">
    <property type="entry name" value="CBS"/>
    <property type="match status" value="2"/>
</dbReference>
<evidence type="ECO:0000256" key="2">
    <source>
        <dbReference type="ARBA" id="ARBA00012146"/>
    </source>
</evidence>
<evidence type="ECO:0000256" key="1">
    <source>
        <dbReference type="ARBA" id="ARBA00001936"/>
    </source>
</evidence>
<dbReference type="HOGENOM" id="CLU_025243_1_0_9"/>
<dbReference type="SMART" id="SM00116">
    <property type="entry name" value="CBS"/>
    <property type="match status" value="2"/>
</dbReference>
<dbReference type="Pfam" id="PF01368">
    <property type="entry name" value="DHH"/>
    <property type="match status" value="1"/>
</dbReference>
<keyword evidence="11" id="KW-1185">Reference proteome</keyword>
<dbReference type="InterPro" id="IPR000644">
    <property type="entry name" value="CBS_dom"/>
</dbReference>
<dbReference type="EC" id="3.6.1.1" evidence="2"/>
<name>D7CMD7_SYNLT</name>
<comment type="cofactor">
    <cofactor evidence="1">
        <name>Mn(2+)</name>
        <dbReference type="ChEBI" id="CHEBI:29035"/>
    </cofactor>
</comment>
<keyword evidence="4" id="KW-0378">Hydrolase</keyword>
<feature type="domain" description="CBS" evidence="9">
    <location>
        <begin position="154"/>
        <end position="212"/>
    </location>
</feature>
<keyword evidence="8" id="KW-0129">CBS domain</keyword>
<evidence type="ECO:0000259" key="9">
    <source>
        <dbReference type="PROSITE" id="PS51371"/>
    </source>
</evidence>
<dbReference type="RefSeq" id="WP_013175274.1">
    <property type="nucleotide sequence ID" value="NC_014220.1"/>
</dbReference>
<gene>
    <name evidence="10" type="ordered locus">Slip_1094</name>
</gene>
<accession>D7CMD7</accession>
<dbReference type="EMBL" id="CP002048">
    <property type="protein sequence ID" value="ADI01872.1"/>
    <property type="molecule type" value="Genomic_DNA"/>
</dbReference>
<dbReference type="GO" id="GO:0004427">
    <property type="term" value="F:inorganic diphosphate phosphatase activity"/>
    <property type="evidence" value="ECO:0007669"/>
    <property type="project" value="UniProtKB-EC"/>
</dbReference>
<evidence type="ECO:0000256" key="7">
    <source>
        <dbReference type="ARBA" id="ARBA00047820"/>
    </source>
</evidence>
<evidence type="ECO:0000256" key="4">
    <source>
        <dbReference type="ARBA" id="ARBA00022801"/>
    </source>
</evidence>
<dbReference type="InterPro" id="IPR001667">
    <property type="entry name" value="DDH_dom"/>
</dbReference>
<dbReference type="GO" id="GO:0005737">
    <property type="term" value="C:cytoplasm"/>
    <property type="evidence" value="ECO:0007669"/>
    <property type="project" value="InterPro"/>
</dbReference>
<dbReference type="InterPro" id="IPR046342">
    <property type="entry name" value="CBS_dom_sf"/>
</dbReference>
<proteinExistence type="predicted"/>
<dbReference type="GO" id="GO:0046872">
    <property type="term" value="F:metal ion binding"/>
    <property type="evidence" value="ECO:0007669"/>
    <property type="project" value="UniProtKB-KW"/>
</dbReference>
<evidence type="ECO:0000256" key="8">
    <source>
        <dbReference type="PROSITE-ProRule" id="PRU00703"/>
    </source>
</evidence>
<organism evidence="10 11">
    <name type="scientific">Syntrophothermus lipocalidus (strain DSM 12680 / TGB-C1)</name>
    <dbReference type="NCBI Taxonomy" id="643648"/>
    <lineage>
        <taxon>Bacteria</taxon>
        <taxon>Bacillati</taxon>
        <taxon>Bacillota</taxon>
        <taxon>Clostridia</taxon>
        <taxon>Eubacteriales</taxon>
        <taxon>Syntrophomonadaceae</taxon>
        <taxon>Syntrophothermus</taxon>
    </lineage>
</organism>
<dbReference type="SMART" id="SM01131">
    <property type="entry name" value="DHHA2"/>
    <property type="match status" value="1"/>
</dbReference>
<dbReference type="InterPro" id="IPR004097">
    <property type="entry name" value="DHHA2"/>
</dbReference>
<dbReference type="SUPFAM" id="SSF54631">
    <property type="entry name" value="CBS-domain pair"/>
    <property type="match status" value="1"/>
</dbReference>
<evidence type="ECO:0000256" key="3">
    <source>
        <dbReference type="ARBA" id="ARBA00022723"/>
    </source>
</evidence>
<dbReference type="PANTHER" id="PTHR12112:SF22">
    <property type="entry name" value="MANGANESE-DEPENDENT INORGANIC PYROPHOSPHATASE-RELATED"/>
    <property type="match status" value="1"/>
</dbReference>
<dbReference type="Pfam" id="PF00571">
    <property type="entry name" value="CBS"/>
    <property type="match status" value="2"/>
</dbReference>
<dbReference type="eggNOG" id="COG0517">
    <property type="taxonomic scope" value="Bacteria"/>
</dbReference>
<evidence type="ECO:0000256" key="5">
    <source>
        <dbReference type="ARBA" id="ARBA00023211"/>
    </source>
</evidence>
<comment type="catalytic activity">
    <reaction evidence="7">
        <text>diphosphate + H2O = 2 phosphate + H(+)</text>
        <dbReference type="Rhea" id="RHEA:24576"/>
        <dbReference type="ChEBI" id="CHEBI:15377"/>
        <dbReference type="ChEBI" id="CHEBI:15378"/>
        <dbReference type="ChEBI" id="CHEBI:33019"/>
        <dbReference type="ChEBI" id="CHEBI:43474"/>
        <dbReference type="EC" id="3.6.1.1"/>
    </reaction>
</comment>
<sequence>MKPVYVIGHKNPDIDAIASAIAYARLKSKLNHGAFVPAAAGEVNAETRFVLDFFALEPPELVTDVGTKVEDLLEDEAVFSVPPETTLREAGRLIRVHNIKTLPVVDSKARLLGLLTVGDVAQIYLDRLGQEEEDPQKVVSVLSSVLSTKVSEIMKTQNLVLFEKSETVEEAKKQMLATRYRNYPVVDEENRLAGIISRHHLLQMKRKKVILVDHNEKKQAVEGIEEAEILEIIDHHRVGDLQTVSPIFFRNEPVGATSTLVAELYRQHGVEVEPPVAGLLLSGILSDTMIFRSPTTTGKDKEIAKYLGKIAGLEPESWGKEIFRRAVRVEDEPIQNTVLQDLKEYQHGDLVFAISQVETIDLDALRKRKRDILEAMEGICNKRGYHLLLLMVTDVFAEGTELFAAGPRKEIAASAFSLPLEQETVFLKGVMSRKKQVVPLIYKVLAEQSLF</sequence>
<dbReference type="STRING" id="643648.Slip_1094"/>
<feature type="domain" description="CBS" evidence="9">
    <location>
        <begin position="74"/>
        <end position="131"/>
    </location>
</feature>
<dbReference type="eggNOG" id="COG1227">
    <property type="taxonomic scope" value="Bacteria"/>
</dbReference>
<keyword evidence="3" id="KW-0479">Metal-binding</keyword>
<evidence type="ECO:0000256" key="6">
    <source>
        <dbReference type="ARBA" id="ARBA00032535"/>
    </source>
</evidence>
<dbReference type="PANTHER" id="PTHR12112">
    <property type="entry name" value="BNIP - RELATED"/>
    <property type="match status" value="1"/>
</dbReference>
<dbReference type="InterPro" id="IPR038763">
    <property type="entry name" value="DHH_sf"/>
</dbReference>
<dbReference type="Gene3D" id="3.10.310.20">
    <property type="entry name" value="DHHA2 domain"/>
    <property type="match status" value="1"/>
</dbReference>
<dbReference type="NCBIfam" id="NF011449">
    <property type="entry name" value="PRK14869.2-5"/>
    <property type="match status" value="1"/>
</dbReference>
<dbReference type="SUPFAM" id="SSF64182">
    <property type="entry name" value="DHH phosphoesterases"/>
    <property type="match status" value="1"/>
</dbReference>
<evidence type="ECO:0000313" key="10">
    <source>
        <dbReference type="EMBL" id="ADI01872.1"/>
    </source>
</evidence>
<protein>
    <recommendedName>
        <fullName evidence="2">inorganic diphosphatase</fullName>
        <ecNumber evidence="2">3.6.1.1</ecNumber>
    </recommendedName>
    <alternativeName>
        <fullName evidence="6">Pyrophosphate phospho-hydrolase</fullName>
    </alternativeName>
</protein>
<dbReference type="InterPro" id="IPR038222">
    <property type="entry name" value="DHHA2_dom_sf"/>
</dbReference>
<reference evidence="10 11" key="2">
    <citation type="journal article" date="2010" name="Stand. Genomic Sci.">
        <title>Complete genome sequence of Syntrophothermus lipocalidus type strain (TGB-C1).</title>
        <authorList>
            <person name="Djao O.D."/>
            <person name="Zhang X."/>
            <person name="Lucas S."/>
            <person name="Lapidus A."/>
            <person name="Del Rio T.G."/>
            <person name="Nolan M."/>
            <person name="Tice H."/>
            <person name="Cheng J.F."/>
            <person name="Han C."/>
            <person name="Tapia R."/>
            <person name="Goodwin L."/>
            <person name="Pitluck S."/>
            <person name="Liolios K."/>
            <person name="Ivanova N."/>
            <person name="Mavromatis K."/>
            <person name="Mikhailova N."/>
            <person name="Ovchinnikova G."/>
            <person name="Pati A."/>
            <person name="Brambilla E."/>
            <person name="Chen A."/>
            <person name="Palaniappan K."/>
            <person name="Land M."/>
            <person name="Hauser L."/>
            <person name="Chang Y.J."/>
            <person name="Jeffries C.D."/>
            <person name="Rohde M."/>
            <person name="Sikorski J."/>
            <person name="Spring S."/>
            <person name="Goker M."/>
            <person name="Detter J.C."/>
            <person name="Woyke T."/>
            <person name="Bristow J."/>
            <person name="Eisen J.A."/>
            <person name="Markowitz V."/>
            <person name="Hugenholtz P."/>
            <person name="Kyrpides N.C."/>
            <person name="Klenk H.P."/>
        </authorList>
    </citation>
    <scope>NUCLEOTIDE SEQUENCE [LARGE SCALE GENOMIC DNA]</scope>
    <source>
        <strain evidence="11">DSM 12680 / TGB-C1</strain>
    </source>
</reference>
<dbReference type="Pfam" id="PF02833">
    <property type="entry name" value="DHHA2"/>
    <property type="match status" value="1"/>
</dbReference>
<dbReference type="KEGG" id="slp:Slip_1094"/>
<dbReference type="FunFam" id="3.90.1640.10:FF:000001">
    <property type="entry name" value="Probable manganese-dependent inorganic pyrophosphatase"/>
    <property type="match status" value="1"/>
</dbReference>
<dbReference type="AlphaFoldDB" id="D7CMD7"/>
<keyword evidence="5" id="KW-0464">Manganese</keyword>